<dbReference type="PROSITE" id="PS51296">
    <property type="entry name" value="RIESKE"/>
    <property type="match status" value="1"/>
</dbReference>
<organism evidence="11 12">
    <name type="scientific">Paramormyrops kingsleyae</name>
    <dbReference type="NCBI Taxonomy" id="1676925"/>
    <lineage>
        <taxon>Eukaryota</taxon>
        <taxon>Metazoa</taxon>
        <taxon>Chordata</taxon>
        <taxon>Craniata</taxon>
        <taxon>Vertebrata</taxon>
        <taxon>Euteleostomi</taxon>
        <taxon>Actinopterygii</taxon>
        <taxon>Neopterygii</taxon>
        <taxon>Teleostei</taxon>
        <taxon>Osteoglossocephala</taxon>
        <taxon>Osteoglossomorpha</taxon>
        <taxon>Osteoglossiformes</taxon>
        <taxon>Mormyridae</taxon>
        <taxon>Paramormyrops</taxon>
    </lineage>
</organism>
<evidence type="ECO:0000256" key="8">
    <source>
        <dbReference type="ARBA" id="ARBA00034078"/>
    </source>
</evidence>
<dbReference type="GO" id="GO:0051537">
    <property type="term" value="F:2 iron, 2 sulfur cluster binding"/>
    <property type="evidence" value="ECO:0007669"/>
    <property type="project" value="UniProtKB-KW"/>
</dbReference>
<dbReference type="PANTHER" id="PTHR21496:SF0">
    <property type="entry name" value="RIESKE DOMAIN-CONTAINING PROTEIN"/>
    <property type="match status" value="1"/>
</dbReference>
<evidence type="ECO:0000256" key="7">
    <source>
        <dbReference type="ARBA" id="ARBA00023014"/>
    </source>
</evidence>
<dbReference type="GeneTree" id="ENSGT00390000018225"/>
<dbReference type="GO" id="GO:0046872">
    <property type="term" value="F:metal ion binding"/>
    <property type="evidence" value="ECO:0007669"/>
    <property type="project" value="UniProtKB-KW"/>
</dbReference>
<dbReference type="Gene3D" id="2.102.10.10">
    <property type="entry name" value="Rieske [2Fe-2S] iron-sulphur domain"/>
    <property type="match status" value="1"/>
</dbReference>
<keyword evidence="4" id="KW-0677">Repeat</keyword>
<protein>
    <recommendedName>
        <fullName evidence="9 10">Rieske domain-containing protein</fullName>
    </recommendedName>
</protein>
<evidence type="ECO:0000256" key="1">
    <source>
        <dbReference type="ARBA" id="ARBA00022553"/>
    </source>
</evidence>
<reference evidence="11" key="2">
    <citation type="submission" date="2025-09" db="UniProtKB">
        <authorList>
            <consortium name="Ensembl"/>
        </authorList>
    </citation>
    <scope>IDENTIFICATION</scope>
</reference>
<feature type="domain" description="Rieske" evidence="10">
    <location>
        <begin position="16"/>
        <end position="81"/>
    </location>
</feature>
<proteinExistence type="predicted"/>
<dbReference type="Proteomes" id="UP000261540">
    <property type="component" value="Unplaced"/>
</dbReference>
<reference evidence="11" key="1">
    <citation type="submission" date="2025-08" db="UniProtKB">
        <authorList>
            <consortium name="Ensembl"/>
        </authorList>
    </citation>
    <scope>IDENTIFICATION</scope>
</reference>
<sequence>MSAEEKNEDPSPPSSYFIGKREDIVKVKRVTKFINGRDVLVLYHNGTFHAMDMRCYHSGGPLQNGDIEEFSGKLCIVCPWHKYKITLLEGEGLYQAVDPSQKVLKPKWASKGIKQRVHLVKEQTQNTTPYDSKSRLPVDVVSVSHSKHVSAFSNFSTNLPASKPAPKAQPAAILEEGIIKAEIRPRLGERDDTLPPNYRFPKEPVPVAPVAVENTPAMDSETALDILTGDFILP</sequence>
<keyword evidence="5" id="KW-0007">Acetylation</keyword>
<dbReference type="InterPro" id="IPR017941">
    <property type="entry name" value="Rieske_2Fe-2S"/>
</dbReference>
<dbReference type="AlphaFoldDB" id="A0A3B3Q301"/>
<dbReference type="InterPro" id="IPR054716">
    <property type="entry name" value="Sol_Rieske_ferrdox_dom"/>
</dbReference>
<dbReference type="SUPFAM" id="SSF50022">
    <property type="entry name" value="ISP domain"/>
    <property type="match status" value="1"/>
</dbReference>
<evidence type="ECO:0000256" key="2">
    <source>
        <dbReference type="ARBA" id="ARBA00022714"/>
    </source>
</evidence>
<dbReference type="CDD" id="cd03467">
    <property type="entry name" value="Rieske"/>
    <property type="match status" value="1"/>
</dbReference>
<keyword evidence="6" id="KW-0408">Iron</keyword>
<dbReference type="Ensembl" id="ENSPKIT00000024476.1">
    <property type="protein sequence ID" value="ENSPKIP00000000578.1"/>
    <property type="gene ID" value="ENSPKIG00000019184.1"/>
</dbReference>
<dbReference type="InterPro" id="IPR036922">
    <property type="entry name" value="Rieske_2Fe-2S_sf"/>
</dbReference>
<evidence type="ECO:0000256" key="3">
    <source>
        <dbReference type="ARBA" id="ARBA00022723"/>
    </source>
</evidence>
<keyword evidence="1" id="KW-0597">Phosphoprotein</keyword>
<evidence type="ECO:0000256" key="9">
    <source>
        <dbReference type="ARBA" id="ARBA00071952"/>
    </source>
</evidence>
<comment type="cofactor">
    <cofactor evidence="8">
        <name>[2Fe-2S] cluster</name>
        <dbReference type="ChEBI" id="CHEBI:190135"/>
    </cofactor>
</comment>
<evidence type="ECO:0000256" key="5">
    <source>
        <dbReference type="ARBA" id="ARBA00022990"/>
    </source>
</evidence>
<evidence type="ECO:0000259" key="10">
    <source>
        <dbReference type="PROSITE" id="PS51296"/>
    </source>
</evidence>
<keyword evidence="3" id="KW-0479">Metal-binding</keyword>
<dbReference type="PANTHER" id="PTHR21496">
    <property type="entry name" value="FERREDOXIN-RELATED"/>
    <property type="match status" value="1"/>
</dbReference>
<name>A0A3B3Q301_9TELE</name>
<dbReference type="FunFam" id="2.102.10.10:FF:000009">
    <property type="entry name" value="Rieske Fe-S domain containing"/>
    <property type="match status" value="1"/>
</dbReference>
<keyword evidence="2" id="KW-0001">2Fe-2S</keyword>
<evidence type="ECO:0000256" key="6">
    <source>
        <dbReference type="ARBA" id="ARBA00023004"/>
    </source>
</evidence>
<evidence type="ECO:0000313" key="12">
    <source>
        <dbReference type="Proteomes" id="UP000261540"/>
    </source>
</evidence>
<keyword evidence="7" id="KW-0411">Iron-sulfur</keyword>
<accession>A0A3B3Q301</accession>
<evidence type="ECO:0000256" key="4">
    <source>
        <dbReference type="ARBA" id="ARBA00022737"/>
    </source>
</evidence>
<evidence type="ECO:0000313" key="11">
    <source>
        <dbReference type="Ensembl" id="ENSPKIP00000000578.1"/>
    </source>
</evidence>
<keyword evidence="12" id="KW-1185">Reference proteome</keyword>
<dbReference type="Pfam" id="PF22543">
    <property type="entry name" value="Rieske_4"/>
    <property type="match status" value="1"/>
</dbReference>